<evidence type="ECO:0000256" key="1">
    <source>
        <dbReference type="RuleBase" id="RU366034"/>
    </source>
</evidence>
<name>A0ABT2IC04_9FLAO</name>
<comment type="similarity">
    <text evidence="1">Belongs to the terpene synthase family.</text>
</comment>
<dbReference type="Pfam" id="PF19086">
    <property type="entry name" value="Terpene_syn_C_2"/>
    <property type="match status" value="1"/>
</dbReference>
<dbReference type="InterPro" id="IPR008949">
    <property type="entry name" value="Isoprenoid_synthase_dom_sf"/>
</dbReference>
<organism evidence="2 3">
    <name type="scientific">Chryseobacterium pyrolae</name>
    <dbReference type="NCBI Taxonomy" id="2987481"/>
    <lineage>
        <taxon>Bacteria</taxon>
        <taxon>Pseudomonadati</taxon>
        <taxon>Bacteroidota</taxon>
        <taxon>Flavobacteriia</taxon>
        <taxon>Flavobacteriales</taxon>
        <taxon>Weeksellaceae</taxon>
        <taxon>Chryseobacterium group</taxon>
        <taxon>Chryseobacterium</taxon>
    </lineage>
</organism>
<gene>
    <name evidence="2" type="ORF">NZD88_00895</name>
</gene>
<protein>
    <recommendedName>
        <fullName evidence="1">Terpene synthase</fullName>
        <ecNumber evidence="1">4.2.3.-</ecNumber>
    </recommendedName>
</protein>
<keyword evidence="1" id="KW-0479">Metal-binding</keyword>
<comment type="cofactor">
    <cofactor evidence="1">
        <name>Mg(2+)</name>
        <dbReference type="ChEBI" id="CHEBI:18420"/>
    </cofactor>
</comment>
<sequence length="341" mass="40316">MKEELQIPIPKYPWAYIPSPLMFAFDEIEKQWIEEDYAYLGPESMRRYINQNLVKVSAYMSPTTSNPDMLKPICRFLLYETYFDDYVEIMPLEEIEALRDRVFEVMTGESVRPDEIGIFRQMEQARKEWIANGMPQFWIERMAKSFWEFITYGIMEESRFKISKTYPTLARFLLIRSRSIGQIAYGNMIDPAVGFALPEDIYQHPAIQRVLFLHAIIIAIQNDFASIRKEMASESDNFNIILLFHHTEHLSFEESLAKAMKLHDDFVTELEEISQCLPDFGAYQKEAENYVYHTKLMVTCLNEWYYISGTKRYEPEGFITPKYGVQGEKPLDFEVKYIRQD</sequence>
<dbReference type="Proteomes" id="UP001142057">
    <property type="component" value="Unassembled WGS sequence"/>
</dbReference>
<comment type="caution">
    <text evidence="2">The sequence shown here is derived from an EMBL/GenBank/DDBJ whole genome shotgun (WGS) entry which is preliminary data.</text>
</comment>
<dbReference type="PANTHER" id="PTHR35201:SF4">
    <property type="entry name" value="BETA-PINACENE SYNTHASE-RELATED"/>
    <property type="match status" value="1"/>
</dbReference>
<dbReference type="RefSeq" id="WP_259826704.1">
    <property type="nucleotide sequence ID" value="NZ_JANZQH010000001.1"/>
</dbReference>
<reference evidence="2" key="1">
    <citation type="submission" date="2022-08" db="EMBL/GenBank/DDBJ databases">
        <title>Chryseobacterium antibioticum,isolated from the rhizosphere soil of Pyrola in Tibet.</title>
        <authorList>
            <person name="Kan Y."/>
        </authorList>
    </citation>
    <scope>NUCLEOTIDE SEQUENCE</scope>
    <source>
        <strain evidence="2">Pc2-12</strain>
    </source>
</reference>
<accession>A0ABT2IC04</accession>
<evidence type="ECO:0000313" key="2">
    <source>
        <dbReference type="EMBL" id="MCT2406109.1"/>
    </source>
</evidence>
<dbReference type="SUPFAM" id="SSF48576">
    <property type="entry name" value="Terpenoid synthases"/>
    <property type="match status" value="1"/>
</dbReference>
<evidence type="ECO:0000313" key="3">
    <source>
        <dbReference type="Proteomes" id="UP001142057"/>
    </source>
</evidence>
<dbReference type="Gene3D" id="1.10.600.10">
    <property type="entry name" value="Farnesyl Diphosphate Synthase"/>
    <property type="match status" value="1"/>
</dbReference>
<dbReference type="EMBL" id="JANZQH010000001">
    <property type="protein sequence ID" value="MCT2406109.1"/>
    <property type="molecule type" value="Genomic_DNA"/>
</dbReference>
<dbReference type="PANTHER" id="PTHR35201">
    <property type="entry name" value="TERPENE SYNTHASE"/>
    <property type="match status" value="1"/>
</dbReference>
<keyword evidence="3" id="KW-1185">Reference proteome</keyword>
<keyword evidence="1" id="KW-0456">Lyase</keyword>
<keyword evidence="1" id="KW-0460">Magnesium</keyword>
<proteinExistence type="inferred from homology"/>
<dbReference type="InterPro" id="IPR034686">
    <property type="entry name" value="Terpene_cyclase-like_2"/>
</dbReference>
<dbReference type="EC" id="4.2.3.-" evidence="1"/>